<dbReference type="InterPro" id="IPR032693">
    <property type="entry name" value="YtkA-like_dom"/>
</dbReference>
<dbReference type="AlphaFoldDB" id="A0A7D7REC7"/>
<reference evidence="4 5" key="1">
    <citation type="submission" date="2020-07" db="EMBL/GenBank/DDBJ databases">
        <title>Screening of a cold-adapted Planococcus bacterium producing protease in traditional shrimp paste and protease identification by genome sequencing.</title>
        <authorList>
            <person name="Gao R."/>
            <person name="Leng W."/>
            <person name="Chu Q."/>
            <person name="Wu X."/>
            <person name="Liu H."/>
            <person name="Li X."/>
        </authorList>
    </citation>
    <scope>NUCLEOTIDE SEQUENCE [LARGE SCALE GENOMIC DNA]</scope>
    <source>
        <strain evidence="4 5">XJ11</strain>
    </source>
</reference>
<proteinExistence type="predicted"/>
<dbReference type="KEGG" id="pdec:H1Q58_15420"/>
<feature type="region of interest" description="Disordered" evidence="1">
    <location>
        <begin position="133"/>
        <end position="159"/>
    </location>
</feature>
<evidence type="ECO:0000256" key="2">
    <source>
        <dbReference type="SAM" id="SignalP"/>
    </source>
</evidence>
<feature type="compositionally biased region" description="Basic and acidic residues" evidence="1">
    <location>
        <begin position="150"/>
        <end position="159"/>
    </location>
</feature>
<dbReference type="Proteomes" id="UP000514716">
    <property type="component" value="Chromosome"/>
</dbReference>
<feature type="domain" description="YtkA-like" evidence="3">
    <location>
        <begin position="31"/>
        <end position="111"/>
    </location>
</feature>
<evidence type="ECO:0000256" key="1">
    <source>
        <dbReference type="SAM" id="MobiDB-lite"/>
    </source>
</evidence>
<accession>A0A7D7REC7</accession>
<evidence type="ECO:0000313" key="4">
    <source>
        <dbReference type="EMBL" id="QMT17320.1"/>
    </source>
</evidence>
<gene>
    <name evidence="4" type="ORF">H1Q58_15420</name>
</gene>
<organism evidence="4 5">
    <name type="scientific">Planococcus maritimus</name>
    <dbReference type="NCBI Taxonomy" id="192421"/>
    <lineage>
        <taxon>Bacteria</taxon>
        <taxon>Bacillati</taxon>
        <taxon>Bacillota</taxon>
        <taxon>Bacilli</taxon>
        <taxon>Bacillales</taxon>
        <taxon>Caryophanaceae</taxon>
        <taxon>Planococcus</taxon>
    </lineage>
</organism>
<dbReference type="Pfam" id="PF13115">
    <property type="entry name" value="YtkA"/>
    <property type="match status" value="1"/>
</dbReference>
<feature type="chain" id="PRO_5039709610" evidence="2">
    <location>
        <begin position="21"/>
        <end position="159"/>
    </location>
</feature>
<dbReference type="PROSITE" id="PS51257">
    <property type="entry name" value="PROKAR_LIPOPROTEIN"/>
    <property type="match status" value="1"/>
</dbReference>
<sequence>MKQIKYVMALAAFMFLGACTAENTQDTEVPEIIEADIQLPEEINPGEAYQLQVAVSQGDEAVTDANEVVFELWNDSKGGDSIQVEASHTEEGIYEMNHTFDESGVYTLQTHVTARSLHIMPKRQFHVGEVTEEQVKKAEENAGNQQSGHMDGHEAGGHH</sequence>
<evidence type="ECO:0000313" key="5">
    <source>
        <dbReference type="Proteomes" id="UP000514716"/>
    </source>
</evidence>
<feature type="signal peptide" evidence="2">
    <location>
        <begin position="1"/>
        <end position="20"/>
    </location>
</feature>
<keyword evidence="5" id="KW-1185">Reference proteome</keyword>
<name>A0A7D7REC7_PLAMR</name>
<dbReference type="EMBL" id="CP059540">
    <property type="protein sequence ID" value="QMT17320.1"/>
    <property type="molecule type" value="Genomic_DNA"/>
</dbReference>
<protein>
    <submittedName>
        <fullName evidence="4">FixH family protein</fullName>
    </submittedName>
</protein>
<dbReference type="RefSeq" id="WP_182092022.1">
    <property type="nucleotide sequence ID" value="NZ_CP059540.1"/>
</dbReference>
<keyword evidence="2" id="KW-0732">Signal</keyword>
<evidence type="ECO:0000259" key="3">
    <source>
        <dbReference type="Pfam" id="PF13115"/>
    </source>
</evidence>